<sequence length="174" mass="20007">MLLIITDTPQVVVEKCAMDIVGPMSEIESGNRYMLTCQDALSEKPIPSQDAETVTKTFVEEIVLKYRTPQSIVTDQGSNFMSKMMKHICKLLHAKKLNTSCYHHQSNFVERSHRTLVKFLRHNMKHDQDNWDKWVLYAEFVFNTTPQSSTGFAPQTVIRPKTKFTGNPAANTYY</sequence>
<dbReference type="InterPro" id="IPR012337">
    <property type="entry name" value="RNaseH-like_sf"/>
</dbReference>
<feature type="domain" description="Integrase catalytic" evidence="1">
    <location>
        <begin position="5"/>
        <end position="162"/>
    </location>
</feature>
<dbReference type="SUPFAM" id="SSF53098">
    <property type="entry name" value="Ribonuclease H-like"/>
    <property type="match status" value="1"/>
</dbReference>
<dbReference type="InterPro" id="IPR036397">
    <property type="entry name" value="RNaseH_sf"/>
</dbReference>
<dbReference type="PANTHER" id="PTHR37984">
    <property type="entry name" value="PROTEIN CBG26694"/>
    <property type="match status" value="1"/>
</dbReference>
<organism evidence="2 3">
    <name type="scientific">Dryococelus australis</name>
    <dbReference type="NCBI Taxonomy" id="614101"/>
    <lineage>
        <taxon>Eukaryota</taxon>
        <taxon>Metazoa</taxon>
        <taxon>Ecdysozoa</taxon>
        <taxon>Arthropoda</taxon>
        <taxon>Hexapoda</taxon>
        <taxon>Insecta</taxon>
        <taxon>Pterygota</taxon>
        <taxon>Neoptera</taxon>
        <taxon>Polyneoptera</taxon>
        <taxon>Phasmatodea</taxon>
        <taxon>Verophasmatodea</taxon>
        <taxon>Anareolatae</taxon>
        <taxon>Phasmatidae</taxon>
        <taxon>Eurycanthinae</taxon>
        <taxon>Dryococelus</taxon>
    </lineage>
</organism>
<dbReference type="PANTHER" id="PTHR37984:SF15">
    <property type="entry name" value="INTEGRASE CATALYTIC DOMAIN-CONTAINING PROTEIN"/>
    <property type="match status" value="1"/>
</dbReference>
<reference evidence="2 3" key="1">
    <citation type="submission" date="2023-02" db="EMBL/GenBank/DDBJ databases">
        <title>LHISI_Scaffold_Assembly.</title>
        <authorList>
            <person name="Stuart O.P."/>
            <person name="Cleave R."/>
            <person name="Magrath M.J.L."/>
            <person name="Mikheyev A.S."/>
        </authorList>
    </citation>
    <scope>NUCLEOTIDE SEQUENCE [LARGE SCALE GENOMIC DNA]</scope>
    <source>
        <strain evidence="2">Daus_M_001</strain>
        <tissue evidence="2">Leg muscle</tissue>
    </source>
</reference>
<name>A0ABQ9IKH7_9NEOP</name>
<comment type="caution">
    <text evidence="2">The sequence shown here is derived from an EMBL/GenBank/DDBJ whole genome shotgun (WGS) entry which is preliminary data.</text>
</comment>
<proteinExistence type="predicted"/>
<evidence type="ECO:0000313" key="3">
    <source>
        <dbReference type="Proteomes" id="UP001159363"/>
    </source>
</evidence>
<dbReference type="InterPro" id="IPR001584">
    <property type="entry name" value="Integrase_cat-core"/>
</dbReference>
<gene>
    <name evidence="2" type="ORF">PR048_001677</name>
</gene>
<evidence type="ECO:0000259" key="1">
    <source>
        <dbReference type="PROSITE" id="PS50994"/>
    </source>
</evidence>
<protein>
    <recommendedName>
        <fullName evidence="1">Integrase catalytic domain-containing protein</fullName>
    </recommendedName>
</protein>
<dbReference type="PROSITE" id="PS50994">
    <property type="entry name" value="INTEGRASE"/>
    <property type="match status" value="1"/>
</dbReference>
<dbReference type="InterPro" id="IPR050951">
    <property type="entry name" value="Retrovirus_Pol_polyprotein"/>
</dbReference>
<dbReference type="Proteomes" id="UP001159363">
    <property type="component" value="Chromosome 1"/>
</dbReference>
<dbReference type="Gene3D" id="3.30.420.10">
    <property type="entry name" value="Ribonuclease H-like superfamily/Ribonuclease H"/>
    <property type="match status" value="1"/>
</dbReference>
<dbReference type="EMBL" id="JARBHB010000001">
    <property type="protein sequence ID" value="KAJ8896333.1"/>
    <property type="molecule type" value="Genomic_DNA"/>
</dbReference>
<evidence type="ECO:0000313" key="2">
    <source>
        <dbReference type="EMBL" id="KAJ8896333.1"/>
    </source>
</evidence>
<accession>A0ABQ9IKH7</accession>
<keyword evidence="3" id="KW-1185">Reference proteome</keyword>